<feature type="compositionally biased region" description="Basic and acidic residues" evidence="1">
    <location>
        <begin position="18"/>
        <end position="36"/>
    </location>
</feature>
<keyword evidence="3" id="KW-1185">Reference proteome</keyword>
<dbReference type="AlphaFoldDB" id="A0A4Y2C3Q9"/>
<proteinExistence type="predicted"/>
<comment type="caution">
    <text evidence="2">The sequence shown here is derived from an EMBL/GenBank/DDBJ whole genome shotgun (WGS) entry which is preliminary data.</text>
</comment>
<evidence type="ECO:0000313" key="3">
    <source>
        <dbReference type="Proteomes" id="UP000499080"/>
    </source>
</evidence>
<reference evidence="2 3" key="1">
    <citation type="journal article" date="2019" name="Sci. Rep.">
        <title>Orb-weaving spider Araneus ventricosus genome elucidates the spidroin gene catalogue.</title>
        <authorList>
            <person name="Kono N."/>
            <person name="Nakamura H."/>
            <person name="Ohtoshi R."/>
            <person name="Moran D.A.P."/>
            <person name="Shinohara A."/>
            <person name="Yoshida Y."/>
            <person name="Fujiwara M."/>
            <person name="Mori M."/>
            <person name="Tomita M."/>
            <person name="Arakawa K."/>
        </authorList>
    </citation>
    <scope>NUCLEOTIDE SEQUENCE [LARGE SCALE GENOMIC DNA]</scope>
</reference>
<gene>
    <name evidence="2" type="ORF">AVEN_187717_1</name>
</gene>
<sequence>MFMQQNTKKINGSFPEDAADKAAETGRESRNNDNRSRYVNIASNSVVFKVVLSCRRGDTRMCQIFPCDVTNSRARVYKRSANAFEEQLWSFVCSGNWKAGELSAIESAVTVIISELLSVCVANLFNSYCSC</sequence>
<evidence type="ECO:0000256" key="1">
    <source>
        <dbReference type="SAM" id="MobiDB-lite"/>
    </source>
</evidence>
<feature type="region of interest" description="Disordered" evidence="1">
    <location>
        <begin position="1"/>
        <end position="36"/>
    </location>
</feature>
<organism evidence="2 3">
    <name type="scientific">Araneus ventricosus</name>
    <name type="common">Orbweaver spider</name>
    <name type="synonym">Epeira ventricosa</name>
    <dbReference type="NCBI Taxonomy" id="182803"/>
    <lineage>
        <taxon>Eukaryota</taxon>
        <taxon>Metazoa</taxon>
        <taxon>Ecdysozoa</taxon>
        <taxon>Arthropoda</taxon>
        <taxon>Chelicerata</taxon>
        <taxon>Arachnida</taxon>
        <taxon>Araneae</taxon>
        <taxon>Araneomorphae</taxon>
        <taxon>Entelegynae</taxon>
        <taxon>Araneoidea</taxon>
        <taxon>Araneidae</taxon>
        <taxon>Araneus</taxon>
    </lineage>
</organism>
<evidence type="ECO:0000313" key="2">
    <source>
        <dbReference type="EMBL" id="GBL98377.1"/>
    </source>
</evidence>
<protein>
    <submittedName>
        <fullName evidence="2">Uncharacterized protein</fullName>
    </submittedName>
</protein>
<accession>A0A4Y2C3Q9</accession>
<feature type="compositionally biased region" description="Polar residues" evidence="1">
    <location>
        <begin position="1"/>
        <end position="10"/>
    </location>
</feature>
<name>A0A4Y2C3Q9_ARAVE</name>
<dbReference type="Proteomes" id="UP000499080">
    <property type="component" value="Unassembled WGS sequence"/>
</dbReference>
<dbReference type="EMBL" id="BGPR01000139">
    <property type="protein sequence ID" value="GBL98377.1"/>
    <property type="molecule type" value="Genomic_DNA"/>
</dbReference>